<feature type="domain" description="HAMP" evidence="9">
    <location>
        <begin position="242"/>
        <end position="296"/>
    </location>
</feature>
<evidence type="ECO:0000256" key="5">
    <source>
        <dbReference type="ARBA" id="ARBA00029447"/>
    </source>
</evidence>
<dbReference type="Gene3D" id="6.10.340.10">
    <property type="match status" value="1"/>
</dbReference>
<evidence type="ECO:0000256" key="1">
    <source>
        <dbReference type="ARBA" id="ARBA00004236"/>
    </source>
</evidence>
<dbReference type="PANTHER" id="PTHR32089:SF112">
    <property type="entry name" value="LYSOZYME-LIKE PROTEIN-RELATED"/>
    <property type="match status" value="1"/>
</dbReference>
<feature type="transmembrane region" description="Helical" evidence="7">
    <location>
        <begin position="44"/>
        <end position="64"/>
    </location>
</feature>
<dbReference type="SUPFAM" id="SSF58104">
    <property type="entry name" value="Methyl-accepting chemotaxis protein (MCP) signaling domain"/>
    <property type="match status" value="1"/>
</dbReference>
<dbReference type="Pfam" id="PF05227">
    <property type="entry name" value="CHASE3"/>
    <property type="match status" value="1"/>
</dbReference>
<dbReference type="Proteomes" id="UP001341444">
    <property type="component" value="Unassembled WGS sequence"/>
</dbReference>
<protein>
    <submittedName>
        <fullName evidence="10">Methyl-accepting chemotaxis protein</fullName>
    </submittedName>
</protein>
<evidence type="ECO:0000259" key="8">
    <source>
        <dbReference type="PROSITE" id="PS50111"/>
    </source>
</evidence>
<dbReference type="PROSITE" id="PS50885">
    <property type="entry name" value="HAMP"/>
    <property type="match status" value="1"/>
</dbReference>
<comment type="similarity">
    <text evidence="5">Belongs to the methyl-accepting chemotaxis (MCP) protein family.</text>
</comment>
<dbReference type="PROSITE" id="PS50111">
    <property type="entry name" value="CHEMOTAXIS_TRANSDUC_2"/>
    <property type="match status" value="1"/>
</dbReference>
<proteinExistence type="inferred from homology"/>
<accession>A0ABU6ML19</accession>
<keyword evidence="7" id="KW-1133">Transmembrane helix</keyword>
<evidence type="ECO:0000259" key="9">
    <source>
        <dbReference type="PROSITE" id="PS50885"/>
    </source>
</evidence>
<reference evidence="10 11" key="1">
    <citation type="submission" date="2023-03" db="EMBL/GenBank/DDBJ databases">
        <title>Bacillus Genome Sequencing.</title>
        <authorList>
            <person name="Dunlap C."/>
        </authorList>
    </citation>
    <scope>NUCLEOTIDE SEQUENCE [LARGE SCALE GENOMIC DNA]</scope>
    <source>
        <strain evidence="10 11">B-23453</strain>
    </source>
</reference>
<comment type="caution">
    <text evidence="10">The sequence shown here is derived from an EMBL/GenBank/DDBJ whole genome shotgun (WGS) entry which is preliminary data.</text>
</comment>
<keyword evidence="3 7" id="KW-0472">Membrane</keyword>
<dbReference type="SMART" id="SM00283">
    <property type="entry name" value="MA"/>
    <property type="match status" value="1"/>
</dbReference>
<evidence type="ECO:0000256" key="6">
    <source>
        <dbReference type="PROSITE-ProRule" id="PRU00284"/>
    </source>
</evidence>
<dbReference type="Gene3D" id="1.10.287.950">
    <property type="entry name" value="Methyl-accepting chemotaxis protein"/>
    <property type="match status" value="1"/>
</dbReference>
<gene>
    <name evidence="10" type="ORF">P4T90_20225</name>
</gene>
<dbReference type="InterPro" id="IPR007891">
    <property type="entry name" value="CHASE3"/>
</dbReference>
<dbReference type="SMART" id="SM00304">
    <property type="entry name" value="HAMP"/>
    <property type="match status" value="1"/>
</dbReference>
<dbReference type="PANTHER" id="PTHR32089">
    <property type="entry name" value="METHYL-ACCEPTING CHEMOTAXIS PROTEIN MCPB"/>
    <property type="match status" value="1"/>
</dbReference>
<dbReference type="InterPro" id="IPR003660">
    <property type="entry name" value="HAMP_dom"/>
</dbReference>
<name>A0ABU6ML19_9BACI</name>
<evidence type="ECO:0000256" key="2">
    <source>
        <dbReference type="ARBA" id="ARBA00022475"/>
    </source>
</evidence>
<evidence type="ECO:0000256" key="4">
    <source>
        <dbReference type="ARBA" id="ARBA00023224"/>
    </source>
</evidence>
<evidence type="ECO:0000313" key="11">
    <source>
        <dbReference type="Proteomes" id="UP001341444"/>
    </source>
</evidence>
<dbReference type="CDD" id="cd06225">
    <property type="entry name" value="HAMP"/>
    <property type="match status" value="1"/>
</dbReference>
<keyword evidence="7" id="KW-0812">Transmembrane</keyword>
<organism evidence="10 11">
    <name type="scientific">Heyndrickxia acidicola</name>
    <dbReference type="NCBI Taxonomy" id="209389"/>
    <lineage>
        <taxon>Bacteria</taxon>
        <taxon>Bacillati</taxon>
        <taxon>Bacillota</taxon>
        <taxon>Bacilli</taxon>
        <taxon>Bacillales</taxon>
        <taxon>Bacillaceae</taxon>
        <taxon>Heyndrickxia</taxon>
    </lineage>
</organism>
<keyword evidence="2" id="KW-1003">Cell membrane</keyword>
<keyword evidence="4 6" id="KW-0807">Transducer</keyword>
<evidence type="ECO:0000256" key="7">
    <source>
        <dbReference type="SAM" id="Phobius"/>
    </source>
</evidence>
<dbReference type="Pfam" id="PF00672">
    <property type="entry name" value="HAMP"/>
    <property type="match status" value="1"/>
</dbReference>
<dbReference type="Pfam" id="PF00015">
    <property type="entry name" value="MCPsignal"/>
    <property type="match status" value="1"/>
</dbReference>
<dbReference type="EMBL" id="JARMAB010000032">
    <property type="protein sequence ID" value="MED1205381.1"/>
    <property type="molecule type" value="Genomic_DNA"/>
</dbReference>
<feature type="domain" description="Methyl-accepting transducer" evidence="8">
    <location>
        <begin position="315"/>
        <end position="586"/>
    </location>
</feature>
<dbReference type="InterPro" id="IPR004089">
    <property type="entry name" value="MCPsignal_dom"/>
</dbReference>
<evidence type="ECO:0000313" key="10">
    <source>
        <dbReference type="EMBL" id="MED1205381.1"/>
    </source>
</evidence>
<comment type="subcellular location">
    <subcellularLocation>
        <location evidence="1">Cell membrane</location>
    </subcellularLocation>
</comment>
<dbReference type="RefSeq" id="WP_066263003.1">
    <property type="nucleotide sequence ID" value="NZ_JARMAB010000032.1"/>
</dbReference>
<keyword evidence="11" id="KW-1185">Reference proteome</keyword>
<evidence type="ECO:0000256" key="3">
    <source>
        <dbReference type="ARBA" id="ARBA00023136"/>
    </source>
</evidence>
<dbReference type="CDD" id="cd19410">
    <property type="entry name" value="HK9-like_sensor"/>
    <property type="match status" value="1"/>
</dbReference>
<sequence>MTKKTKYKETRKPFFKKKEKKSKNNVMSKQKIVIGYSRTIRGKITISFGLLTILLMGLTITYYVNMNSLENEITHITSHDLVIHDNVQQLLTASVSLENAERGYVISNDTDSLNEYNSSKGKVEAYIANLKKMLASEPTEQKQMDNVESAYNFWNGYIENVVQSREYSSFQEAADAVKSAQGKKYMSQVQENLQQLLAAETSVTNKRIENLHTQVMISKVATISLSTLALVLSIVLSLMLSRSIKSNVRRISRSILEIASAGGDLTKRIKIKSHDELGSLAKDTNMLIEGIANLIKEISLMAENVSISSEELLASAEETSKTIMSIAETTSEIASGSEEASIQMDSSMKKMSLLENVIIQLHSQAETVKSSAIAMKAAAEEGSRSVKLSSNKVLNIKDIMARTTDTIASLGQKSSEITNIINTITAISEQTNLLALNAAIEAARAGEQGRGFAVVADEVRKLAEQSRVAAKEVTHIIHAIQSEVSAIISQNRQGAEEVITGVEISNKTNASLQKIMEHTNETTTVIEGMADQINHTFVLSKDVTQAFSHVNGISENTASHTETTAAASEQGSAAMEEVTAAASELSQQAEKLRALISNFKI</sequence>